<feature type="domain" description="Histidine kinase/HSP90-like ATPase" evidence="12">
    <location>
        <begin position="300"/>
        <end position="414"/>
    </location>
</feature>
<keyword evidence="14" id="KW-1185">Reference proteome</keyword>
<dbReference type="Pfam" id="PF02518">
    <property type="entry name" value="HATPase_c"/>
    <property type="match status" value="1"/>
</dbReference>
<evidence type="ECO:0000313" key="13">
    <source>
        <dbReference type="EMBL" id="NJQ07999.1"/>
    </source>
</evidence>
<feature type="transmembrane region" description="Helical" evidence="11">
    <location>
        <begin position="93"/>
        <end position="110"/>
    </location>
</feature>
<dbReference type="SMART" id="SM00387">
    <property type="entry name" value="HATPase_c"/>
    <property type="match status" value="1"/>
</dbReference>
<evidence type="ECO:0000256" key="2">
    <source>
        <dbReference type="ARBA" id="ARBA00012438"/>
    </source>
</evidence>
<dbReference type="GO" id="GO:0005524">
    <property type="term" value="F:ATP binding"/>
    <property type="evidence" value="ECO:0007669"/>
    <property type="project" value="UniProtKB-KW"/>
</dbReference>
<organism evidence="13 14">
    <name type="scientific">Streptomyces lonarensis</name>
    <dbReference type="NCBI Taxonomy" id="700599"/>
    <lineage>
        <taxon>Bacteria</taxon>
        <taxon>Bacillati</taxon>
        <taxon>Actinomycetota</taxon>
        <taxon>Actinomycetes</taxon>
        <taxon>Kitasatosporales</taxon>
        <taxon>Streptomycetaceae</taxon>
        <taxon>Streptomyces</taxon>
    </lineage>
</organism>
<proteinExistence type="predicted"/>
<feature type="transmembrane region" description="Helical" evidence="11">
    <location>
        <begin position="41"/>
        <end position="58"/>
    </location>
</feature>
<keyword evidence="5" id="KW-0547">Nucleotide-binding</keyword>
<comment type="caution">
    <text evidence="13">The sequence shown here is derived from an EMBL/GenBank/DDBJ whole genome shotgun (WGS) entry which is preliminary data.</text>
</comment>
<dbReference type="InterPro" id="IPR003594">
    <property type="entry name" value="HATPase_dom"/>
</dbReference>
<dbReference type="InterPro" id="IPR036890">
    <property type="entry name" value="HATPase_C_sf"/>
</dbReference>
<feature type="coiled-coil region" evidence="9">
    <location>
        <begin position="229"/>
        <end position="256"/>
    </location>
</feature>
<feature type="transmembrane region" description="Helical" evidence="11">
    <location>
        <begin position="7"/>
        <end position="29"/>
    </location>
</feature>
<dbReference type="EC" id="2.7.13.3" evidence="2"/>
<dbReference type="InterPro" id="IPR055558">
    <property type="entry name" value="DUF7134"/>
</dbReference>
<sequence>MADHPLWVDAVLAAVVLGVMVAGSVAVAQHPGYGAIDVRDLAPHSLCLAVIAAGALVLRRRCPIVVLALTTLASVAEVVVGAALPAVSDRSPVVSVAVVVALFTVANRAGRAATWRIGLVVTVTGTAAAMLFGPNPWYAAENFAILAWYAAAAAAGDAVRGHRAVMAGIRERAEHAEKTREEEARRRVAEERMRIARELHDVVAHHIAMVNVQAGVASHVMENRPDQAREALTHVREASRQALEELQSTVVLLRQQDDPVAPTEPASGLARLDELVEGCGRAGMRVAVERPGPAVPLPAAVDLAAYRVVQEALTNVHKHAGAGARATVRIERVPGPRSGTAALEITVRDDGRPNPAPPAAVNGGGSSGGRSSGQGGGHGLTGMRERAEALGGAFAAGPAPGGGFLVRVGLPLARPGEAQPEPARRECVEPAVSFACPSPGWLLRGRRS</sequence>
<keyword evidence="4" id="KW-0808">Transferase</keyword>
<dbReference type="EMBL" id="JAAVJD010000227">
    <property type="protein sequence ID" value="NJQ07999.1"/>
    <property type="molecule type" value="Genomic_DNA"/>
</dbReference>
<dbReference type="RefSeq" id="WP_167973494.1">
    <property type="nucleotide sequence ID" value="NZ_BHZG01000006.1"/>
</dbReference>
<evidence type="ECO:0000256" key="3">
    <source>
        <dbReference type="ARBA" id="ARBA00022553"/>
    </source>
</evidence>
<dbReference type="GO" id="GO:0000155">
    <property type="term" value="F:phosphorelay sensor kinase activity"/>
    <property type="evidence" value="ECO:0007669"/>
    <property type="project" value="InterPro"/>
</dbReference>
<feature type="region of interest" description="Disordered" evidence="10">
    <location>
        <begin position="346"/>
        <end position="382"/>
    </location>
</feature>
<dbReference type="GO" id="GO:0016020">
    <property type="term" value="C:membrane"/>
    <property type="evidence" value="ECO:0007669"/>
    <property type="project" value="InterPro"/>
</dbReference>
<evidence type="ECO:0000256" key="1">
    <source>
        <dbReference type="ARBA" id="ARBA00000085"/>
    </source>
</evidence>
<dbReference type="AlphaFoldDB" id="A0A7X6D4G0"/>
<reference evidence="13 14" key="1">
    <citation type="submission" date="2020-03" db="EMBL/GenBank/DDBJ databases">
        <title>Draft genome of Streptomyces sp. ventii, isolated from the Axial Seamount in the Pacific Ocean, and resequencing of the two type strains Streptomyces lonarensis strain NCL 716 and Streptomyces bohaiensis strain 11A07.</title>
        <authorList>
            <person name="Loughran R.M."/>
            <person name="Pfannmuller K.M."/>
            <person name="Wasson B.J."/>
            <person name="Deadmond M.C."/>
            <person name="Paddock B.E."/>
            <person name="Koyack M.J."/>
            <person name="Gallegos D.A."/>
            <person name="Mitchell E.A."/>
            <person name="Ushijima B."/>
            <person name="Saw J.H."/>
            <person name="Mcphail K.L."/>
            <person name="Videau P."/>
        </authorList>
    </citation>
    <scope>NUCLEOTIDE SEQUENCE [LARGE SCALE GENOMIC DNA]</scope>
    <source>
        <strain evidence="13 14">NCL716</strain>
    </source>
</reference>
<keyword evidence="11" id="KW-1133">Transmembrane helix</keyword>
<evidence type="ECO:0000313" key="14">
    <source>
        <dbReference type="Proteomes" id="UP000578686"/>
    </source>
</evidence>
<evidence type="ECO:0000256" key="6">
    <source>
        <dbReference type="ARBA" id="ARBA00022777"/>
    </source>
</evidence>
<keyword evidence="3" id="KW-0597">Phosphoprotein</keyword>
<keyword evidence="11" id="KW-0812">Transmembrane</keyword>
<dbReference type="Gene3D" id="3.30.565.10">
    <property type="entry name" value="Histidine kinase-like ATPase, C-terminal domain"/>
    <property type="match status" value="1"/>
</dbReference>
<dbReference type="CDD" id="cd16917">
    <property type="entry name" value="HATPase_UhpB-NarQ-NarX-like"/>
    <property type="match status" value="1"/>
</dbReference>
<evidence type="ECO:0000256" key="5">
    <source>
        <dbReference type="ARBA" id="ARBA00022741"/>
    </source>
</evidence>
<dbReference type="GO" id="GO:0046983">
    <property type="term" value="F:protein dimerization activity"/>
    <property type="evidence" value="ECO:0007669"/>
    <property type="project" value="InterPro"/>
</dbReference>
<dbReference type="PANTHER" id="PTHR24421">
    <property type="entry name" value="NITRATE/NITRITE SENSOR PROTEIN NARX-RELATED"/>
    <property type="match status" value="1"/>
</dbReference>
<evidence type="ECO:0000256" key="9">
    <source>
        <dbReference type="SAM" id="Coils"/>
    </source>
</evidence>
<dbReference type="Pfam" id="PF23539">
    <property type="entry name" value="DUF7134"/>
    <property type="match status" value="1"/>
</dbReference>
<name>A0A7X6D4G0_9ACTN</name>
<keyword evidence="9" id="KW-0175">Coiled coil</keyword>
<evidence type="ECO:0000256" key="7">
    <source>
        <dbReference type="ARBA" id="ARBA00022840"/>
    </source>
</evidence>
<comment type="catalytic activity">
    <reaction evidence="1">
        <text>ATP + protein L-histidine = ADP + protein N-phospho-L-histidine.</text>
        <dbReference type="EC" id="2.7.13.3"/>
    </reaction>
</comment>
<accession>A0A7X6D4G0</accession>
<dbReference type="Proteomes" id="UP000578686">
    <property type="component" value="Unassembled WGS sequence"/>
</dbReference>
<dbReference type="PANTHER" id="PTHR24421:SF10">
    <property type="entry name" value="NITRATE_NITRITE SENSOR PROTEIN NARQ"/>
    <property type="match status" value="1"/>
</dbReference>
<evidence type="ECO:0000259" key="12">
    <source>
        <dbReference type="SMART" id="SM00387"/>
    </source>
</evidence>
<keyword evidence="8" id="KW-0902">Two-component regulatory system</keyword>
<feature type="transmembrane region" description="Helical" evidence="11">
    <location>
        <begin position="117"/>
        <end position="137"/>
    </location>
</feature>
<keyword evidence="6 13" id="KW-0418">Kinase</keyword>
<dbReference type="InterPro" id="IPR011712">
    <property type="entry name" value="Sig_transdc_His_kin_sub3_dim/P"/>
</dbReference>
<dbReference type="Pfam" id="PF07730">
    <property type="entry name" value="HisKA_3"/>
    <property type="match status" value="1"/>
</dbReference>
<evidence type="ECO:0000256" key="8">
    <source>
        <dbReference type="ARBA" id="ARBA00023012"/>
    </source>
</evidence>
<evidence type="ECO:0000256" key="10">
    <source>
        <dbReference type="SAM" id="MobiDB-lite"/>
    </source>
</evidence>
<protein>
    <recommendedName>
        <fullName evidence="2">histidine kinase</fullName>
        <ecNumber evidence="2">2.7.13.3</ecNumber>
    </recommendedName>
</protein>
<evidence type="ECO:0000256" key="11">
    <source>
        <dbReference type="SAM" id="Phobius"/>
    </source>
</evidence>
<keyword evidence="11" id="KW-0472">Membrane</keyword>
<dbReference type="InterPro" id="IPR050482">
    <property type="entry name" value="Sensor_HK_TwoCompSys"/>
</dbReference>
<evidence type="ECO:0000256" key="4">
    <source>
        <dbReference type="ARBA" id="ARBA00022679"/>
    </source>
</evidence>
<feature type="transmembrane region" description="Helical" evidence="11">
    <location>
        <begin position="65"/>
        <end position="87"/>
    </location>
</feature>
<keyword evidence="7" id="KW-0067">ATP-binding</keyword>
<dbReference type="SUPFAM" id="SSF55874">
    <property type="entry name" value="ATPase domain of HSP90 chaperone/DNA topoisomerase II/histidine kinase"/>
    <property type="match status" value="1"/>
</dbReference>
<gene>
    <name evidence="13" type="ORF">HCN56_21030</name>
</gene>
<feature type="compositionally biased region" description="Gly residues" evidence="10">
    <location>
        <begin position="362"/>
        <end position="380"/>
    </location>
</feature>
<dbReference type="Gene3D" id="1.20.5.1930">
    <property type="match status" value="1"/>
</dbReference>